<dbReference type="Pfam" id="PF00668">
    <property type="entry name" value="Condensation"/>
    <property type="match status" value="2"/>
</dbReference>
<evidence type="ECO:0000313" key="5">
    <source>
        <dbReference type="Proteomes" id="UP000018211"/>
    </source>
</evidence>
<dbReference type="GO" id="GO:0044550">
    <property type="term" value="P:secondary metabolite biosynthetic process"/>
    <property type="evidence" value="ECO:0007669"/>
    <property type="project" value="TreeGrafter"/>
</dbReference>
<dbReference type="PANTHER" id="PTHR45527">
    <property type="entry name" value="NONRIBOSOMAL PEPTIDE SYNTHETASE"/>
    <property type="match status" value="1"/>
</dbReference>
<dbReference type="GO" id="GO:0043041">
    <property type="term" value="P:amino acid activation for nonribosomal peptide biosynthetic process"/>
    <property type="evidence" value="ECO:0007669"/>
    <property type="project" value="TreeGrafter"/>
</dbReference>
<dbReference type="EMBL" id="CAOF01000068">
    <property type="protein sequence ID" value="CCO45831.1"/>
    <property type="molecule type" value="Genomic_DNA"/>
</dbReference>
<dbReference type="CDD" id="cd19535">
    <property type="entry name" value="Cyc_NRPS"/>
    <property type="match status" value="1"/>
</dbReference>
<dbReference type="SUPFAM" id="SSF52777">
    <property type="entry name" value="CoA-dependent acyltransferases"/>
    <property type="match status" value="4"/>
</dbReference>
<dbReference type="InterPro" id="IPR010071">
    <property type="entry name" value="AA_adenyl_dom"/>
</dbReference>
<dbReference type="RefSeq" id="WP_022611167.1">
    <property type="nucleotide sequence ID" value="NZ_LK391965.1"/>
</dbReference>
<organism evidence="4 5">
    <name type="scientific">Vibrio nigripulchritudo SOn1</name>
    <dbReference type="NCBI Taxonomy" id="1238450"/>
    <lineage>
        <taxon>Bacteria</taxon>
        <taxon>Pseudomonadati</taxon>
        <taxon>Pseudomonadota</taxon>
        <taxon>Gammaproteobacteria</taxon>
        <taxon>Vibrionales</taxon>
        <taxon>Vibrionaceae</taxon>
        <taxon>Vibrio</taxon>
    </lineage>
</organism>
<dbReference type="Gene3D" id="3.40.50.12780">
    <property type="entry name" value="N-terminal domain of ligase-like"/>
    <property type="match status" value="1"/>
</dbReference>
<dbReference type="InterPro" id="IPR042099">
    <property type="entry name" value="ANL_N_sf"/>
</dbReference>
<dbReference type="InterPro" id="IPR023213">
    <property type="entry name" value="CAT-like_dom_sf"/>
</dbReference>
<dbReference type="PANTHER" id="PTHR45527:SF1">
    <property type="entry name" value="FATTY ACID SYNTHASE"/>
    <property type="match status" value="1"/>
</dbReference>
<dbReference type="SUPFAM" id="SSF56801">
    <property type="entry name" value="Acetyl-CoA synthetase-like"/>
    <property type="match status" value="1"/>
</dbReference>
<dbReference type="GO" id="GO:0031177">
    <property type="term" value="F:phosphopantetheine binding"/>
    <property type="evidence" value="ECO:0007669"/>
    <property type="project" value="TreeGrafter"/>
</dbReference>
<reference evidence="4 5" key="1">
    <citation type="journal article" date="2013" name="ISME J.">
        <title>Comparative genomics of pathogenic lineages of Vibrio nigripulchritudo identifies virulence-associated traits.</title>
        <authorList>
            <person name="Goudenege D."/>
            <person name="Labreuche Y."/>
            <person name="Krin E."/>
            <person name="Ansquer D."/>
            <person name="Mangenot S."/>
            <person name="Calteau A."/>
            <person name="Medigue C."/>
            <person name="Mazel D."/>
            <person name="Polz M.F."/>
            <person name="Le Roux F."/>
        </authorList>
    </citation>
    <scope>NUCLEOTIDE SEQUENCE [LARGE SCALE GENOMIC DNA]</scope>
    <source>
        <strain evidence="4 5">SOn1</strain>
    </source>
</reference>
<feature type="domain" description="AMP-dependent synthetase/ligase" evidence="2">
    <location>
        <begin position="909"/>
        <end position="1248"/>
    </location>
</feature>
<accession>A0AAV2VMQ7</accession>
<dbReference type="Gene3D" id="3.30.300.30">
    <property type="match status" value="1"/>
</dbReference>
<comment type="caution">
    <text evidence="4">The sequence shown here is derived from an EMBL/GenBank/DDBJ whole genome shotgun (WGS) entry which is preliminary data.</text>
</comment>
<dbReference type="Gene3D" id="3.30.559.10">
    <property type="entry name" value="Chloramphenicol acetyltransferase-like domain"/>
    <property type="match status" value="2"/>
</dbReference>
<protein>
    <submittedName>
        <fullName evidence="4">Non-ribosomal peptide synthetase module</fullName>
    </submittedName>
</protein>
<evidence type="ECO:0000313" key="4">
    <source>
        <dbReference type="EMBL" id="CCO45831.1"/>
    </source>
</evidence>
<sequence length="1502" mass="167452">MKELTTIQAAYLVGRQSGQSMGGVAAHIYAEFDGENINEERLALAVTRLYAGHSMLRMKITPEGQQTISPLSSIHKLVVDNIEHLNSEDTESFLLDKRTTKTDQKLDLENGQCIEISATFHSKGQCRLHIDVDMIAVDAQSFRILVEELAKFYTNEQSGNDAPQGVPFFEYLERQAADKYLVSKRKEDKKWWQERLESVADAPAFPYVSESIDRQHGHSQRFTHLFTPDERASIESLVKTHRLTQTQLFLTLFSQAIGSSCNAPDFRLNVPTFHRGFYEGDVDAIIGDFSNLLIYSASLKAQESTLNHCRRTANQLNQLLSHEHYSGVALMRDLSRHHGTVQASPVVFTSGLDFDGDNLFTDAVTKAFGKMNWVISQGAQVTLDAQIAPAYDGIFVNWDVRMDVFPEGFVQTLFDKFIAIVRSLAANPESIHLSLEQTLANLEFDCPSLPLNSASPKPLTELQKSYLLGRSTQIPMGGTAMHEFREYRGKIDSSLVESRLKLLVKKFDALRTHIDEHKLLQHVSAKAVLNFYSHDLRHLSVEQSLKEIEAIRVASNHAMHDLSRSPWSVSVIQLPESELDYQTVVFTSFDALIVDGRTHSLILSELLKKNSDQLQEISSNQAPVSNQETEKDNAKKLADETYWENKLNPECAPPSLPWKQRLENIKASRYQRESIVIEKSTVSQLTMASAANSLFLNSALSALILEGMSYWTTEQEMRVGFPVAIPQNDRPLGNDSTFVILEYRKNEGTLLERARSMQSDMLEALDHLDFSGVDINRQLMSTRSTALALPVVVTNGLAWDTLSEEDDLVFFSGVTQTPQVALDIRLNFDESKNLVLSFDYAVDALDKQVVVSILASIERHVQALCETKNFDIASHKVVNLDHYKLNCDESEFKCSKFLAKIAKNVGENASSDIAVICGDRQISYKAFGEDIHKVMQHISHLGLKQGDVLAICMPKSPEHLVMTIACSLSGIIWVPIDASSPEERLDYLLSNCNANLVVTGQTSDRANSVTYKSLLQPVDETYALLSSDELEALSKSEQGSYYLYTSGTTGKPKCVVVNSRATSNVVGETCKAWEITSDDVLMCVTPFHHDLSVFDIYASFATGATIVLPAMGEEKDAIRWNQLVEQHGITIWQSVPALMEMLLSCMQGEKLKSLRLVCQGGDYVKPKTIQELRALEQDIRMVSIGGPTETTIWSVWHFVTDEDITVIPYGRPFPANQYFIMDGLGKHVPQGVVGRIMTVGVNLASGYLEDGELKQTDFVTIVDDKGDEVRAFRTGDLGYYREDGNIIFAGRVNGYVKVRGVRVSLPDVEKELNRCPTIEQVLIVDYTERNGDIALGAIYTVAEGQSASAVDIRDFAQQCLPNSHVPSKLLELDKLPLSRNGKFDRIQAREQLIRSMGQADLKQQSVVSSSPAIRRSVNKSSQIASATQPDFANIIGAYEQVTGKRIEGFDEDSAFVALGLKPSHLKGISSQLSQVYGRKVFARKLIKCRNAKDVYSVIELSS</sequence>
<dbReference type="Gene3D" id="3.30.559.30">
    <property type="entry name" value="Nonribosomal peptide synthetase, condensation domain"/>
    <property type="match status" value="2"/>
</dbReference>
<dbReference type="GO" id="GO:0005737">
    <property type="term" value="C:cytoplasm"/>
    <property type="evidence" value="ECO:0007669"/>
    <property type="project" value="TreeGrafter"/>
</dbReference>
<dbReference type="PROSITE" id="PS00455">
    <property type="entry name" value="AMP_BINDING"/>
    <property type="match status" value="1"/>
</dbReference>
<evidence type="ECO:0000259" key="3">
    <source>
        <dbReference type="Pfam" id="PF00668"/>
    </source>
</evidence>
<gene>
    <name evidence="4" type="ORF">VIBNISOn1_160006</name>
</gene>
<dbReference type="InterPro" id="IPR045851">
    <property type="entry name" value="AMP-bd_C_sf"/>
</dbReference>
<keyword evidence="1" id="KW-0436">Ligase</keyword>
<feature type="domain" description="Condensation" evidence="3">
    <location>
        <begin position="4"/>
        <end position="430"/>
    </location>
</feature>
<feature type="domain" description="Condensation" evidence="3">
    <location>
        <begin position="485"/>
        <end position="875"/>
    </location>
</feature>
<dbReference type="Proteomes" id="UP000018211">
    <property type="component" value="Unassembled WGS sequence"/>
</dbReference>
<dbReference type="InterPro" id="IPR020845">
    <property type="entry name" value="AMP-binding_CS"/>
</dbReference>
<dbReference type="NCBIfam" id="TIGR01733">
    <property type="entry name" value="AA-adenyl-dom"/>
    <property type="match status" value="1"/>
</dbReference>
<evidence type="ECO:0000259" key="2">
    <source>
        <dbReference type="Pfam" id="PF00501"/>
    </source>
</evidence>
<evidence type="ECO:0000256" key="1">
    <source>
        <dbReference type="ARBA" id="ARBA00022598"/>
    </source>
</evidence>
<dbReference type="InterPro" id="IPR057737">
    <property type="entry name" value="Condensation_MtbB-like"/>
</dbReference>
<name>A0AAV2VMQ7_9VIBR</name>
<dbReference type="InterPro" id="IPR001242">
    <property type="entry name" value="Condensation_dom"/>
</dbReference>
<proteinExistence type="predicted"/>
<dbReference type="Pfam" id="PF00501">
    <property type="entry name" value="AMP-binding"/>
    <property type="match status" value="1"/>
</dbReference>
<dbReference type="InterPro" id="IPR000873">
    <property type="entry name" value="AMP-dep_synth/lig_dom"/>
</dbReference>
<dbReference type="GO" id="GO:0016874">
    <property type="term" value="F:ligase activity"/>
    <property type="evidence" value="ECO:0007669"/>
    <property type="project" value="UniProtKB-KW"/>
</dbReference>